<keyword evidence="3" id="KW-1185">Reference proteome</keyword>
<dbReference type="PANTHER" id="PTHR34587">
    <property type="entry name" value="VWFA DOMAIN-CONTAINING PROTEIN"/>
    <property type="match status" value="1"/>
</dbReference>
<evidence type="ECO:0000313" key="3">
    <source>
        <dbReference type="Proteomes" id="UP001219525"/>
    </source>
</evidence>
<reference evidence="2" key="1">
    <citation type="submission" date="2023-03" db="EMBL/GenBank/DDBJ databases">
        <title>Massive genome expansion in bonnet fungi (Mycena s.s.) driven by repeated elements and novel gene families across ecological guilds.</title>
        <authorList>
            <consortium name="Lawrence Berkeley National Laboratory"/>
            <person name="Harder C.B."/>
            <person name="Miyauchi S."/>
            <person name="Viragh M."/>
            <person name="Kuo A."/>
            <person name="Thoen E."/>
            <person name="Andreopoulos B."/>
            <person name="Lu D."/>
            <person name="Skrede I."/>
            <person name="Drula E."/>
            <person name="Henrissat B."/>
            <person name="Morin E."/>
            <person name="Kohler A."/>
            <person name="Barry K."/>
            <person name="LaButti K."/>
            <person name="Morin E."/>
            <person name="Salamov A."/>
            <person name="Lipzen A."/>
            <person name="Mereny Z."/>
            <person name="Hegedus B."/>
            <person name="Baldrian P."/>
            <person name="Stursova M."/>
            <person name="Weitz H."/>
            <person name="Taylor A."/>
            <person name="Grigoriev I.V."/>
            <person name="Nagy L.G."/>
            <person name="Martin F."/>
            <person name="Kauserud H."/>
        </authorList>
    </citation>
    <scope>NUCLEOTIDE SEQUENCE</scope>
    <source>
        <strain evidence="2">9144</strain>
    </source>
</reference>
<sequence length="233" mass="24506">MRTFRTGSSTPDRRDDADAQSSLTLVSSVIAQGFTNDGTSSPTQHVAGQTPSLTSTNNYINFCGNSSLPLATGNQISTGFCNPIVMGAIPSTSRMPSAKFTYPRNGDFLAPNAPMILGLAIINLSTGSFTNEETNYMSAPQQLDSDGTIKGHPFVVIEELTDPSQPSLTDPNKFTFCKGLTGVADSSGVLNSSVPGLQPGFYRMSSMIVAINSQPVALPVVQRGAVDDAIFVS</sequence>
<comment type="caution">
    <text evidence="2">The sequence shown here is derived from an EMBL/GenBank/DDBJ whole genome shotgun (WGS) entry which is preliminary data.</text>
</comment>
<feature type="compositionally biased region" description="Polar residues" evidence="1">
    <location>
        <begin position="1"/>
        <end position="10"/>
    </location>
</feature>
<evidence type="ECO:0000313" key="2">
    <source>
        <dbReference type="EMBL" id="KAJ7203165.1"/>
    </source>
</evidence>
<evidence type="ECO:0000256" key="1">
    <source>
        <dbReference type="SAM" id="MobiDB-lite"/>
    </source>
</evidence>
<protein>
    <submittedName>
        <fullName evidence="2">Uncharacterized protein</fullName>
    </submittedName>
</protein>
<dbReference type="PANTHER" id="PTHR34587:SF1">
    <property type="entry name" value="CIRCUMSPOROZOITE PROTEIN"/>
    <property type="match status" value="1"/>
</dbReference>
<name>A0AAD6V5Q3_9AGAR</name>
<proteinExistence type="predicted"/>
<dbReference type="EMBL" id="JARJCW010000052">
    <property type="protein sequence ID" value="KAJ7203165.1"/>
    <property type="molecule type" value="Genomic_DNA"/>
</dbReference>
<accession>A0AAD6V5Q3</accession>
<organism evidence="2 3">
    <name type="scientific">Mycena pura</name>
    <dbReference type="NCBI Taxonomy" id="153505"/>
    <lineage>
        <taxon>Eukaryota</taxon>
        <taxon>Fungi</taxon>
        <taxon>Dikarya</taxon>
        <taxon>Basidiomycota</taxon>
        <taxon>Agaricomycotina</taxon>
        <taxon>Agaricomycetes</taxon>
        <taxon>Agaricomycetidae</taxon>
        <taxon>Agaricales</taxon>
        <taxon>Marasmiineae</taxon>
        <taxon>Mycenaceae</taxon>
        <taxon>Mycena</taxon>
    </lineage>
</organism>
<dbReference type="Proteomes" id="UP001219525">
    <property type="component" value="Unassembled WGS sequence"/>
</dbReference>
<gene>
    <name evidence="2" type="ORF">GGX14DRAFT_369872</name>
</gene>
<dbReference type="InterPro" id="IPR053216">
    <property type="entry name" value="Appressorial_penetr-assoc"/>
</dbReference>
<feature type="region of interest" description="Disordered" evidence="1">
    <location>
        <begin position="1"/>
        <end position="20"/>
    </location>
</feature>
<dbReference type="AlphaFoldDB" id="A0AAD6V5Q3"/>